<sequence>MKTNPKSTKIWAIGLFFLIGVLAYPQDDNTDNEAIETSSETDQVAQWRQILSGTRLNYFHTYRSSTGGFTRVQKLDLCPQGFYNFYGEASFDMSGPKTESGTWSLQARSGSVQLVLTAENGQPGYFQLGMDNKQNILLGNRSYIPAKTGKYGPVCN</sequence>
<keyword evidence="3" id="KW-1185">Reference proteome</keyword>
<evidence type="ECO:0000313" key="3">
    <source>
        <dbReference type="Proteomes" id="UP000464577"/>
    </source>
</evidence>
<organism evidence="2 3">
    <name type="scientific">Spirosoma endbachense</name>
    <dbReference type="NCBI Taxonomy" id="2666025"/>
    <lineage>
        <taxon>Bacteria</taxon>
        <taxon>Pseudomonadati</taxon>
        <taxon>Bacteroidota</taxon>
        <taxon>Cytophagia</taxon>
        <taxon>Cytophagales</taxon>
        <taxon>Cytophagaceae</taxon>
        <taxon>Spirosoma</taxon>
    </lineage>
</organism>
<dbReference type="EMBL" id="CP045997">
    <property type="protein sequence ID" value="QHV97314.1"/>
    <property type="molecule type" value="Genomic_DNA"/>
</dbReference>
<dbReference type="Proteomes" id="UP000464577">
    <property type="component" value="Chromosome"/>
</dbReference>
<evidence type="ECO:0000256" key="1">
    <source>
        <dbReference type="SAM" id="SignalP"/>
    </source>
</evidence>
<dbReference type="RefSeq" id="WP_162387725.1">
    <property type="nucleotide sequence ID" value="NZ_CP045997.1"/>
</dbReference>
<proteinExistence type="predicted"/>
<reference evidence="2 3" key="1">
    <citation type="submission" date="2019-11" db="EMBL/GenBank/DDBJ databases">
        <title>Spirosoma endbachense sp. nov., isolated from a natural salt meadow.</title>
        <authorList>
            <person name="Rojas J."/>
            <person name="Ambika Manirajan B."/>
            <person name="Ratering S."/>
            <person name="Suarez C."/>
            <person name="Geissler-Plaum R."/>
            <person name="Schnell S."/>
        </authorList>
    </citation>
    <scope>NUCLEOTIDE SEQUENCE [LARGE SCALE GENOMIC DNA]</scope>
    <source>
        <strain evidence="2 3">I-24</strain>
    </source>
</reference>
<accession>A0A6P1VXE9</accession>
<keyword evidence="1" id="KW-0732">Signal</keyword>
<protein>
    <recommendedName>
        <fullName evidence="4">DUF1214 domain-containing protein</fullName>
    </recommendedName>
</protein>
<evidence type="ECO:0008006" key="4">
    <source>
        <dbReference type="Google" id="ProtNLM"/>
    </source>
</evidence>
<dbReference type="AlphaFoldDB" id="A0A6P1VXE9"/>
<evidence type="ECO:0000313" key="2">
    <source>
        <dbReference type="EMBL" id="QHV97314.1"/>
    </source>
</evidence>
<feature type="chain" id="PRO_5026822794" description="DUF1214 domain-containing protein" evidence="1">
    <location>
        <begin position="24"/>
        <end position="156"/>
    </location>
</feature>
<feature type="signal peptide" evidence="1">
    <location>
        <begin position="1"/>
        <end position="23"/>
    </location>
</feature>
<dbReference type="KEGG" id="senf:GJR95_20905"/>
<gene>
    <name evidence="2" type="ORF">GJR95_20905</name>
</gene>
<name>A0A6P1VXE9_9BACT</name>